<evidence type="ECO:0000313" key="2">
    <source>
        <dbReference type="Proteomes" id="UP001163321"/>
    </source>
</evidence>
<dbReference type="Proteomes" id="UP001163321">
    <property type="component" value="Chromosome 13"/>
</dbReference>
<name>A0ACC0WHL0_9STRA</name>
<organism evidence="1 2">
    <name type="scientific">Peronosclerospora sorghi</name>
    <dbReference type="NCBI Taxonomy" id="230839"/>
    <lineage>
        <taxon>Eukaryota</taxon>
        <taxon>Sar</taxon>
        <taxon>Stramenopiles</taxon>
        <taxon>Oomycota</taxon>
        <taxon>Peronosporomycetes</taxon>
        <taxon>Peronosporales</taxon>
        <taxon>Peronosporaceae</taxon>
        <taxon>Peronosclerospora</taxon>
    </lineage>
</organism>
<gene>
    <name evidence="1" type="ORF">PsorP6_012636</name>
</gene>
<sequence>MKSIGIFTSSPVHNQLVTIYAVSATYWNYQNDFCNDPNLRVRGVPCLLKWLGQRGRTEGMLLQRSLYDELFLRYLFQNPDQPDVLPTPEDRQQKQIRTVQWYTGYQDVVTTYRNERNPVPTFLMMVYGRFEHNRRPCCPYCRYSELPLEYMFYAYAPKHSWMIRVDVTPTYAAWRTAHAILTDPHLHLYLVPLLFSMHQVGGGLNGTPSIQFSPHKARYDELAPLRDLFQSFA</sequence>
<reference evidence="1 2" key="1">
    <citation type="journal article" date="2022" name="bioRxiv">
        <title>The genome of the oomycete Peronosclerospora sorghi, a cosmopolitan pathogen of maize and sorghum, is inflated with dispersed pseudogenes.</title>
        <authorList>
            <person name="Fletcher K."/>
            <person name="Martin F."/>
            <person name="Isakeit T."/>
            <person name="Cavanaugh K."/>
            <person name="Magill C."/>
            <person name="Michelmore R."/>
        </authorList>
    </citation>
    <scope>NUCLEOTIDE SEQUENCE [LARGE SCALE GENOMIC DNA]</scope>
    <source>
        <strain evidence="1">P6</strain>
    </source>
</reference>
<dbReference type="EMBL" id="CM047592">
    <property type="protein sequence ID" value="KAI9917877.1"/>
    <property type="molecule type" value="Genomic_DNA"/>
</dbReference>
<accession>A0ACC0WHL0</accession>
<comment type="caution">
    <text evidence="1">The sequence shown here is derived from an EMBL/GenBank/DDBJ whole genome shotgun (WGS) entry which is preliminary data.</text>
</comment>
<keyword evidence="2" id="KW-1185">Reference proteome</keyword>
<proteinExistence type="predicted"/>
<protein>
    <submittedName>
        <fullName evidence="1">Uncharacterized protein</fullName>
    </submittedName>
</protein>
<evidence type="ECO:0000313" key="1">
    <source>
        <dbReference type="EMBL" id="KAI9917877.1"/>
    </source>
</evidence>